<dbReference type="Pfam" id="PF09348">
    <property type="entry name" value="DUF1990"/>
    <property type="match status" value="1"/>
</dbReference>
<dbReference type="EMBL" id="JXST01000020">
    <property type="protein sequence ID" value="KIU16100.1"/>
    <property type="molecule type" value="Genomic_DNA"/>
</dbReference>
<dbReference type="RefSeq" id="WP_043986258.1">
    <property type="nucleotide sequence ID" value="NZ_JXST01000020.1"/>
</dbReference>
<evidence type="ECO:0000259" key="1">
    <source>
        <dbReference type="Pfam" id="PF09348"/>
    </source>
</evidence>
<name>A0A0D1L5G2_9MYCO</name>
<gene>
    <name evidence="2" type="ORF">TL10_15450</name>
</gene>
<evidence type="ECO:0000313" key="2">
    <source>
        <dbReference type="EMBL" id="KIU16100.1"/>
    </source>
</evidence>
<dbReference type="InterPro" id="IPR014457">
    <property type="entry name" value="UCP010260"/>
</dbReference>
<dbReference type="AlphaFoldDB" id="A0A0D1L5G2"/>
<dbReference type="STRING" id="280871.TL10_15450"/>
<accession>A0A0D1L5G2</accession>
<dbReference type="PANTHER" id="PTHR34202">
    <property type="entry name" value="UPF0548 PROTEIN"/>
    <property type="match status" value="1"/>
</dbReference>
<dbReference type="OrthoDB" id="120660at2"/>
<organism evidence="2 3">
    <name type="scientific">Mycolicibacterium llatzerense</name>
    <dbReference type="NCBI Taxonomy" id="280871"/>
    <lineage>
        <taxon>Bacteria</taxon>
        <taxon>Bacillati</taxon>
        <taxon>Actinomycetota</taxon>
        <taxon>Actinomycetes</taxon>
        <taxon>Mycobacteriales</taxon>
        <taxon>Mycobacteriaceae</taxon>
        <taxon>Mycolicibacterium</taxon>
    </lineage>
</organism>
<protein>
    <recommendedName>
        <fullName evidence="1">DUF1990 domain-containing protein</fullName>
    </recommendedName>
</protein>
<keyword evidence="3" id="KW-1185">Reference proteome</keyword>
<comment type="caution">
    <text evidence="2">The sequence shown here is derived from an EMBL/GenBank/DDBJ whole genome shotgun (WGS) entry which is preliminary data.</text>
</comment>
<dbReference type="PIRSF" id="PIRSF010260">
    <property type="entry name" value="UCP010260"/>
    <property type="match status" value="1"/>
</dbReference>
<feature type="domain" description="DUF1990" evidence="1">
    <location>
        <begin position="12"/>
        <end position="164"/>
    </location>
</feature>
<proteinExistence type="predicted"/>
<reference evidence="2 3" key="1">
    <citation type="submission" date="2015-01" db="EMBL/GenBank/DDBJ databases">
        <title>Genome sequence of Mycobacterium llatzerense and Mycobacterium immunogenum recovered from brain abscess.</title>
        <authorList>
            <person name="Greninger A.L."/>
            <person name="Langelier C."/>
            <person name="Cunningham G."/>
            <person name="Chiu C.Y."/>
            <person name="Miller S."/>
        </authorList>
    </citation>
    <scope>NUCLEOTIDE SEQUENCE [LARGE SCALE GENOMIC DNA]</scope>
    <source>
        <strain evidence="2 3">CLUC14</strain>
    </source>
</reference>
<dbReference type="PATRIC" id="fig|280871.6.peg.3203"/>
<sequence length="165" mass="17856">MRLSDLAGLAFTYPDVGATAGKLPDGYHHVRAAAQIGTGRARFDAAADAVLRWGMQRGVGMRVEATTVTAAPGTDVLGRLGPMRVPCRVVYVVDEPDRRGFAYGTLPGHPESGEELFCVRHDPATDCVYAEISAFSRPATWWSRLGSPAARVAQRVITQRYLRAV</sequence>
<dbReference type="PANTHER" id="PTHR34202:SF1">
    <property type="entry name" value="UPF0548 PROTEIN"/>
    <property type="match status" value="1"/>
</dbReference>
<dbReference type="InterPro" id="IPR018960">
    <property type="entry name" value="DUF1990"/>
</dbReference>
<evidence type="ECO:0000313" key="3">
    <source>
        <dbReference type="Proteomes" id="UP000032221"/>
    </source>
</evidence>
<dbReference type="Proteomes" id="UP000032221">
    <property type="component" value="Unassembled WGS sequence"/>
</dbReference>